<dbReference type="AlphaFoldDB" id="A0A8C5KLE5"/>
<comment type="similarity">
    <text evidence="1">Belongs to the peptidase C48 family.</text>
</comment>
<dbReference type="GO" id="GO:0006508">
    <property type="term" value="P:proteolysis"/>
    <property type="evidence" value="ECO:0007669"/>
    <property type="project" value="UniProtKB-KW"/>
</dbReference>
<evidence type="ECO:0000256" key="5">
    <source>
        <dbReference type="SAM" id="MobiDB-lite"/>
    </source>
</evidence>
<dbReference type="GO" id="GO:0080090">
    <property type="term" value="P:regulation of primary metabolic process"/>
    <property type="evidence" value="ECO:0007669"/>
    <property type="project" value="UniProtKB-ARBA"/>
</dbReference>
<dbReference type="InterPro" id="IPR038765">
    <property type="entry name" value="Papain-like_cys_pep_sf"/>
</dbReference>
<dbReference type="Ensembl" id="ENSJJAT00000018308.1">
    <property type="protein sequence ID" value="ENSJJAP00000011830.1"/>
    <property type="gene ID" value="ENSJJAG00000015040.1"/>
</dbReference>
<dbReference type="PANTHER" id="PTHR12606">
    <property type="entry name" value="SENTRIN/SUMO-SPECIFIC PROTEASE"/>
    <property type="match status" value="1"/>
</dbReference>
<dbReference type="Proteomes" id="UP000694385">
    <property type="component" value="Unassembled WGS sequence"/>
</dbReference>
<protein>
    <submittedName>
        <fullName evidence="7">SUMO1/sentrin specific peptidase 1</fullName>
    </submittedName>
</protein>
<evidence type="ECO:0000313" key="8">
    <source>
        <dbReference type="Proteomes" id="UP000694385"/>
    </source>
</evidence>
<keyword evidence="4" id="KW-0788">Thiol protease</keyword>
<dbReference type="GeneTree" id="ENSGT00940000155489"/>
<dbReference type="Gene3D" id="3.40.395.10">
    <property type="entry name" value="Adenoviral Proteinase, Chain A"/>
    <property type="match status" value="1"/>
</dbReference>
<evidence type="ECO:0000256" key="2">
    <source>
        <dbReference type="ARBA" id="ARBA00022670"/>
    </source>
</evidence>
<accession>A0A8C5KLE5</accession>
<dbReference type="GO" id="GO:0016926">
    <property type="term" value="P:protein desumoylation"/>
    <property type="evidence" value="ECO:0007669"/>
    <property type="project" value="TreeGrafter"/>
</dbReference>
<dbReference type="SUPFAM" id="SSF54001">
    <property type="entry name" value="Cysteine proteinases"/>
    <property type="match status" value="1"/>
</dbReference>
<name>A0A8C5KLE5_JACJA</name>
<sequence>DDIADGVRMDAGEVTLMNHNSTFKTNLLPQPGFPEDQLSFSDQQILPSRQGNLDRSFTCSTRSTAFSPNYYSDNPSSDSFLGSDDLRTFGQSANGQWRNSTPAPISTLQKSRNSRSLYLESRKTSSGLSNTFTGKSNHHCHVSAYEKSFPIKPVPSPSWSGSCRRSLLSPKKIQRRHVSTVEETVQEEEREIYRQLLQMVTGKQFSVTTTPSALKRSTCPHITHLISKCYPFAHFSFSICSPTFFQAELWIKELTSVYDSRARERLRQIEEQKALALQLQNQRLQEPSVLESVELHLRVPLEKEIPVTVVQEAEKKGHKLTASEDEFPEITEEMEKEIKNVFRNGNQDEILSEAFRLTITRKDMQTLNHLNWLNDEIINFYMNMLMERSKEKGLPSVHAFNTFFFTKLKTAGYQAVKRWTKKVDVFSVDILLVPIHLGVHWCLAVVDFRKKNITYYDSMGGINNEACRILLQYLKQESIDKKRKEFDTNGWQLFSKKSQEIPQQMNGSDCGMFACKYADCITKDRPINFTQQHMPYFRKRMVWEILHRKLL</sequence>
<dbReference type="GO" id="GO:0016929">
    <property type="term" value="F:deSUMOylase activity"/>
    <property type="evidence" value="ECO:0007669"/>
    <property type="project" value="TreeGrafter"/>
</dbReference>
<feature type="domain" description="Ubiquitin-like protease family profile" evidence="6">
    <location>
        <begin position="357"/>
        <end position="521"/>
    </location>
</feature>
<reference evidence="7" key="1">
    <citation type="submission" date="2025-08" db="UniProtKB">
        <authorList>
            <consortium name="Ensembl"/>
        </authorList>
    </citation>
    <scope>IDENTIFICATION</scope>
</reference>
<keyword evidence="3" id="KW-0378">Hydrolase</keyword>
<gene>
    <name evidence="7" type="primary">Senp1</name>
</gene>
<evidence type="ECO:0000256" key="4">
    <source>
        <dbReference type="ARBA" id="ARBA00022807"/>
    </source>
</evidence>
<proteinExistence type="inferred from homology"/>
<dbReference type="InterPro" id="IPR003653">
    <property type="entry name" value="Peptidase_C48_C"/>
</dbReference>
<dbReference type="PROSITE" id="PS50600">
    <property type="entry name" value="ULP_PROTEASE"/>
    <property type="match status" value="1"/>
</dbReference>
<evidence type="ECO:0000259" key="6">
    <source>
        <dbReference type="PROSITE" id="PS50600"/>
    </source>
</evidence>
<evidence type="ECO:0000313" key="7">
    <source>
        <dbReference type="Ensembl" id="ENSJJAP00000011830.1"/>
    </source>
</evidence>
<evidence type="ECO:0000256" key="1">
    <source>
        <dbReference type="ARBA" id="ARBA00005234"/>
    </source>
</evidence>
<keyword evidence="8" id="KW-1185">Reference proteome</keyword>
<organism evidence="7 8">
    <name type="scientific">Jaculus jaculus</name>
    <name type="common">Lesser Egyptian jerboa</name>
    <dbReference type="NCBI Taxonomy" id="51337"/>
    <lineage>
        <taxon>Eukaryota</taxon>
        <taxon>Metazoa</taxon>
        <taxon>Chordata</taxon>
        <taxon>Craniata</taxon>
        <taxon>Vertebrata</taxon>
        <taxon>Euteleostomi</taxon>
        <taxon>Mammalia</taxon>
        <taxon>Eutheria</taxon>
        <taxon>Euarchontoglires</taxon>
        <taxon>Glires</taxon>
        <taxon>Rodentia</taxon>
        <taxon>Myomorpha</taxon>
        <taxon>Dipodoidea</taxon>
        <taxon>Dipodidae</taxon>
        <taxon>Dipodinae</taxon>
        <taxon>Jaculus</taxon>
    </lineage>
</organism>
<evidence type="ECO:0000256" key="3">
    <source>
        <dbReference type="ARBA" id="ARBA00022801"/>
    </source>
</evidence>
<keyword evidence="2" id="KW-0645">Protease</keyword>
<dbReference type="GO" id="GO:0060255">
    <property type="term" value="P:regulation of macromolecule metabolic process"/>
    <property type="evidence" value="ECO:0007669"/>
    <property type="project" value="UniProtKB-ARBA"/>
</dbReference>
<dbReference type="PANTHER" id="PTHR12606:SF30">
    <property type="entry name" value="SENTRIN-SPECIFIC PROTEASE 1"/>
    <property type="match status" value="1"/>
</dbReference>
<reference evidence="7" key="2">
    <citation type="submission" date="2025-09" db="UniProtKB">
        <authorList>
            <consortium name="Ensembl"/>
        </authorList>
    </citation>
    <scope>IDENTIFICATION</scope>
</reference>
<dbReference type="GO" id="GO:0005634">
    <property type="term" value="C:nucleus"/>
    <property type="evidence" value="ECO:0007669"/>
    <property type="project" value="TreeGrafter"/>
</dbReference>
<feature type="region of interest" description="Disordered" evidence="5">
    <location>
        <begin position="91"/>
        <end position="113"/>
    </location>
</feature>
<dbReference type="Pfam" id="PF02902">
    <property type="entry name" value="Peptidase_C48"/>
    <property type="match status" value="1"/>
</dbReference>
<dbReference type="FunFam" id="3.40.395.10:FF:000001">
    <property type="entry name" value="Sentrin-specific protease 1"/>
    <property type="match status" value="1"/>
</dbReference>